<dbReference type="AlphaFoldDB" id="A0AAP5H133"/>
<dbReference type="EMBL" id="JAVDTR010000003">
    <property type="protein sequence ID" value="MDR6723041.1"/>
    <property type="molecule type" value="Genomic_DNA"/>
</dbReference>
<dbReference type="Proteomes" id="UP001254832">
    <property type="component" value="Unassembled WGS sequence"/>
</dbReference>
<dbReference type="GO" id="GO:0016740">
    <property type="term" value="F:transferase activity"/>
    <property type="evidence" value="ECO:0007669"/>
    <property type="project" value="UniProtKB-KW"/>
</dbReference>
<feature type="transmembrane region" description="Helical" evidence="8">
    <location>
        <begin position="21"/>
        <end position="44"/>
    </location>
</feature>
<dbReference type="PANTHER" id="PTHR47371:SF3">
    <property type="entry name" value="PHOSPHOGLYCEROL TRANSFERASE I"/>
    <property type="match status" value="1"/>
</dbReference>
<evidence type="ECO:0000256" key="6">
    <source>
        <dbReference type="ARBA" id="ARBA00023136"/>
    </source>
</evidence>
<feature type="domain" description="Sulfatase N-terminal" evidence="9">
    <location>
        <begin position="253"/>
        <end position="546"/>
    </location>
</feature>
<proteinExistence type="predicted"/>
<organism evidence="10 11">
    <name type="scientific">Paenibacillus amylolyticus</name>
    <dbReference type="NCBI Taxonomy" id="1451"/>
    <lineage>
        <taxon>Bacteria</taxon>
        <taxon>Bacillati</taxon>
        <taxon>Bacillota</taxon>
        <taxon>Bacilli</taxon>
        <taxon>Bacillales</taxon>
        <taxon>Paenibacillaceae</taxon>
        <taxon>Paenibacillus</taxon>
    </lineage>
</organism>
<dbReference type="SUPFAM" id="SSF53649">
    <property type="entry name" value="Alkaline phosphatase-like"/>
    <property type="match status" value="1"/>
</dbReference>
<keyword evidence="5 8" id="KW-1133">Transmembrane helix</keyword>
<comment type="caution">
    <text evidence="10">The sequence shown here is derived from an EMBL/GenBank/DDBJ whole genome shotgun (WGS) entry which is preliminary data.</text>
</comment>
<feature type="transmembrane region" description="Helical" evidence="8">
    <location>
        <begin position="50"/>
        <end position="71"/>
    </location>
</feature>
<evidence type="ECO:0000256" key="3">
    <source>
        <dbReference type="ARBA" id="ARBA00022475"/>
    </source>
</evidence>
<evidence type="ECO:0000256" key="8">
    <source>
        <dbReference type="SAM" id="Phobius"/>
    </source>
</evidence>
<evidence type="ECO:0000259" key="9">
    <source>
        <dbReference type="Pfam" id="PF00884"/>
    </source>
</evidence>
<name>A0AAP5H133_PAEAM</name>
<dbReference type="Gene3D" id="3.30.1120.170">
    <property type="match status" value="1"/>
</dbReference>
<accession>A0AAP5H133</accession>
<evidence type="ECO:0000313" key="11">
    <source>
        <dbReference type="Proteomes" id="UP001254832"/>
    </source>
</evidence>
<dbReference type="InterPro" id="IPR050448">
    <property type="entry name" value="OpgB/LTA_synthase_biosynth"/>
</dbReference>
<evidence type="ECO:0000256" key="2">
    <source>
        <dbReference type="ARBA" id="ARBA00004936"/>
    </source>
</evidence>
<keyword evidence="3" id="KW-1003">Cell membrane</keyword>
<evidence type="ECO:0000256" key="4">
    <source>
        <dbReference type="ARBA" id="ARBA00022692"/>
    </source>
</evidence>
<dbReference type="Gene3D" id="3.40.720.10">
    <property type="entry name" value="Alkaline Phosphatase, subunit A"/>
    <property type="match status" value="1"/>
</dbReference>
<gene>
    <name evidence="10" type="ORF">J2W91_001493</name>
</gene>
<evidence type="ECO:0000256" key="5">
    <source>
        <dbReference type="ARBA" id="ARBA00022989"/>
    </source>
</evidence>
<feature type="transmembrane region" description="Helical" evidence="8">
    <location>
        <begin position="78"/>
        <end position="98"/>
    </location>
</feature>
<dbReference type="GO" id="GO:0005886">
    <property type="term" value="C:plasma membrane"/>
    <property type="evidence" value="ECO:0007669"/>
    <property type="project" value="UniProtKB-SubCell"/>
</dbReference>
<feature type="transmembrane region" description="Helical" evidence="8">
    <location>
        <begin position="171"/>
        <end position="188"/>
    </location>
</feature>
<keyword evidence="6 8" id="KW-0472">Membrane</keyword>
<comment type="subcellular location">
    <subcellularLocation>
        <location evidence="1">Cell membrane</location>
        <topology evidence="1">Multi-pass membrane protein</topology>
    </subcellularLocation>
</comment>
<dbReference type="PANTHER" id="PTHR47371">
    <property type="entry name" value="LIPOTEICHOIC ACID SYNTHASE"/>
    <property type="match status" value="1"/>
</dbReference>
<evidence type="ECO:0000313" key="10">
    <source>
        <dbReference type="EMBL" id="MDR6723041.1"/>
    </source>
</evidence>
<dbReference type="InterPro" id="IPR000917">
    <property type="entry name" value="Sulfatase_N"/>
</dbReference>
<comment type="pathway">
    <text evidence="2">Cell wall biogenesis; lipoteichoic acid biosynthesis.</text>
</comment>
<keyword evidence="10" id="KW-0808">Transferase</keyword>
<dbReference type="InterPro" id="IPR017850">
    <property type="entry name" value="Alkaline_phosphatase_core_sf"/>
</dbReference>
<evidence type="ECO:0000256" key="7">
    <source>
        <dbReference type="SAM" id="MobiDB-lite"/>
    </source>
</evidence>
<feature type="region of interest" description="Disordered" evidence="7">
    <location>
        <begin position="623"/>
        <end position="642"/>
    </location>
</feature>
<feature type="transmembrane region" description="Helical" evidence="8">
    <location>
        <begin position="130"/>
        <end position="146"/>
    </location>
</feature>
<dbReference type="CDD" id="cd16015">
    <property type="entry name" value="LTA_synthase"/>
    <property type="match status" value="1"/>
</dbReference>
<keyword evidence="4 8" id="KW-0812">Transmembrane</keyword>
<sequence length="675" mass="75920">MLNETSEGKAVRLSRSSLTRFLKGPFIWFTLIMILKSSLAWIVIFDDIPLWKPLLTELPMIWACFCLIEWFAAKRRMWLYLGLNLLLSGIFFAAIMYYKYYGVIVNYHALAQVNQVTSVKSSMFSLLDPYYLFIFTDIVIIGGLLIRRRMKFGKPEHPAEKLVERKTRRRTASVVLVMSLVIGMLNIYPNRASMSEITQAEQMGILGYEAFTILADRPDQPVPINQITQDRIEELKQTTDLPAINLSGAAKGRNVIMLQLESFQNFLIGLQVNGQEVTPHLNQLVRDSMYFPNFYQQVGQGNTSDAEFVVNTSFYIPPNGAAATVYADKALPSLPKLMSAHGYQTATFHTNDVRFWNRDQLYQALGFDNYYDINYFGTNDTIAFSASDDVLYDKTLDQLEAMQSAGSPYYAHIISMSAHHPYHLPDSKISLELPARYQDTLPGDYLISQHYADQAVGEFINELKERGLWDNSLLVVYGDHLGLPIYSLDPEDEVLMEEIYGRAYTSVDMINIPLIVNAPGITPAMQLEQLGGQVDILPTIAGLTGVSLQDQLHFGQDLLREGGNLLPERYYLPSGSVLNDTSLFVPATGYGDGMHYSLANMGRHDAPRWNIPGEEEFHLQTDEASTTLSGSSSSSELSSASSAGYVTKDQYDRALQLMHLSNSYLIQLPEHHAAQ</sequence>
<dbReference type="Pfam" id="PF00884">
    <property type="entry name" value="Sulfatase"/>
    <property type="match status" value="1"/>
</dbReference>
<protein>
    <submittedName>
        <fullName evidence="10">Phosphoglycerol transferase MdoB-like AlkP superfamily enzyme</fullName>
    </submittedName>
</protein>
<evidence type="ECO:0000256" key="1">
    <source>
        <dbReference type="ARBA" id="ARBA00004651"/>
    </source>
</evidence>
<reference evidence="10" key="1">
    <citation type="submission" date="2023-07" db="EMBL/GenBank/DDBJ databases">
        <title>Sorghum-associated microbial communities from plants grown in Nebraska, USA.</title>
        <authorList>
            <person name="Schachtman D."/>
        </authorList>
    </citation>
    <scope>NUCLEOTIDE SEQUENCE</scope>
    <source>
        <strain evidence="10">BE80</strain>
    </source>
</reference>